<dbReference type="SUPFAM" id="SSF53474">
    <property type="entry name" value="alpha/beta-Hydrolases"/>
    <property type="match status" value="1"/>
</dbReference>
<feature type="chain" id="PRO_5037364395" evidence="5">
    <location>
        <begin position="34"/>
        <end position="394"/>
    </location>
</feature>
<dbReference type="RefSeq" id="WP_190136039.1">
    <property type="nucleotide sequence ID" value="NZ_BNBT01000029.1"/>
</dbReference>
<keyword evidence="7" id="KW-1185">Reference proteome</keyword>
<dbReference type="AlphaFoldDB" id="A0A918ZIQ2"/>
<feature type="region of interest" description="Disordered" evidence="4">
    <location>
        <begin position="32"/>
        <end position="61"/>
    </location>
</feature>
<evidence type="ECO:0000256" key="1">
    <source>
        <dbReference type="ARBA" id="ARBA00022801"/>
    </source>
</evidence>
<dbReference type="Gene3D" id="3.40.50.1820">
    <property type="entry name" value="alpha/beta hydrolase"/>
    <property type="match status" value="1"/>
</dbReference>
<evidence type="ECO:0000256" key="2">
    <source>
        <dbReference type="ARBA" id="ARBA00022963"/>
    </source>
</evidence>
<gene>
    <name evidence="6" type="ORF">GCM10018785_25870</name>
</gene>
<accession>A0A918ZIQ2</accession>
<reference evidence="6" key="2">
    <citation type="submission" date="2020-09" db="EMBL/GenBank/DDBJ databases">
        <authorList>
            <person name="Sun Q."/>
            <person name="Ohkuma M."/>
        </authorList>
    </citation>
    <scope>NUCLEOTIDE SEQUENCE</scope>
    <source>
        <strain evidence="6">JCM 4784</strain>
    </source>
</reference>
<keyword evidence="2" id="KW-0442">Lipid degradation</keyword>
<comment type="caution">
    <text evidence="6">The sequence shown here is derived from an EMBL/GenBank/DDBJ whole genome shotgun (WGS) entry which is preliminary data.</text>
</comment>
<keyword evidence="3" id="KW-0443">Lipid metabolism</keyword>
<dbReference type="GO" id="GO:0003847">
    <property type="term" value="F:1-alkyl-2-acetylglycerophosphocholine esterase activity"/>
    <property type="evidence" value="ECO:0007669"/>
    <property type="project" value="TreeGrafter"/>
</dbReference>
<evidence type="ECO:0000313" key="6">
    <source>
        <dbReference type="EMBL" id="GHE55277.1"/>
    </source>
</evidence>
<dbReference type="Pfam" id="PF03403">
    <property type="entry name" value="PAF-AH_p_II"/>
    <property type="match status" value="1"/>
</dbReference>
<evidence type="ECO:0000256" key="3">
    <source>
        <dbReference type="ARBA" id="ARBA00023098"/>
    </source>
</evidence>
<dbReference type="PANTHER" id="PTHR10272">
    <property type="entry name" value="PLATELET-ACTIVATING FACTOR ACETYLHYDROLASE"/>
    <property type="match status" value="1"/>
</dbReference>
<proteinExistence type="predicted"/>
<dbReference type="GO" id="GO:0016042">
    <property type="term" value="P:lipid catabolic process"/>
    <property type="evidence" value="ECO:0007669"/>
    <property type="project" value="UniProtKB-KW"/>
</dbReference>
<evidence type="ECO:0000256" key="5">
    <source>
        <dbReference type="SAM" id="SignalP"/>
    </source>
</evidence>
<dbReference type="PROSITE" id="PS51318">
    <property type="entry name" value="TAT"/>
    <property type="match status" value="1"/>
</dbReference>
<keyword evidence="5" id="KW-0732">Signal</keyword>
<evidence type="ECO:0000313" key="7">
    <source>
        <dbReference type="Proteomes" id="UP000608024"/>
    </source>
</evidence>
<organism evidence="6 7">
    <name type="scientific">Streptomyces longispororuber</name>
    <dbReference type="NCBI Taxonomy" id="68230"/>
    <lineage>
        <taxon>Bacteria</taxon>
        <taxon>Bacillati</taxon>
        <taxon>Actinomycetota</taxon>
        <taxon>Actinomycetes</taxon>
        <taxon>Kitasatosporales</taxon>
        <taxon>Streptomycetaceae</taxon>
        <taxon>Streptomyces</taxon>
    </lineage>
</organism>
<dbReference type="InterPro" id="IPR029058">
    <property type="entry name" value="AB_hydrolase_fold"/>
</dbReference>
<evidence type="ECO:0000256" key="4">
    <source>
        <dbReference type="SAM" id="MobiDB-lite"/>
    </source>
</evidence>
<protein>
    <submittedName>
        <fullName evidence="6">Lipase</fullName>
    </submittedName>
</protein>
<keyword evidence="1" id="KW-0378">Hydrolase</keyword>
<dbReference type="InterPro" id="IPR006311">
    <property type="entry name" value="TAT_signal"/>
</dbReference>
<dbReference type="Proteomes" id="UP000608024">
    <property type="component" value="Unassembled WGS sequence"/>
</dbReference>
<dbReference type="EMBL" id="BNBT01000029">
    <property type="protein sequence ID" value="GHE55277.1"/>
    <property type="molecule type" value="Genomic_DNA"/>
</dbReference>
<reference evidence="6" key="1">
    <citation type="journal article" date="2014" name="Int. J. Syst. Evol. Microbiol.">
        <title>Complete genome sequence of Corynebacterium casei LMG S-19264T (=DSM 44701T), isolated from a smear-ripened cheese.</title>
        <authorList>
            <consortium name="US DOE Joint Genome Institute (JGI-PGF)"/>
            <person name="Walter F."/>
            <person name="Albersmeier A."/>
            <person name="Kalinowski J."/>
            <person name="Ruckert C."/>
        </authorList>
    </citation>
    <scope>NUCLEOTIDE SEQUENCE</scope>
    <source>
        <strain evidence="6">JCM 4784</strain>
    </source>
</reference>
<sequence length="394" mass="41479">MTTTRHAARGRALATVLALALALPLAGAPTAFAAPSPDGGPTAEAPATRPELPRPTGPYAVGRDTLHLVDTGRPDLWVPDRPRELMASVYYPARGQGGRSTAYTSTEAARAMLAQHGLDVSPDAYASTRTHARTGAVAARGRFPLVLLSPGFGAPRSTLTHLAEDLASRGYVVATVDHAHEAAGAEFEGGRIPPCVGCDPDADVPGDRITANRAQDLSYVLDRLVGGRTGKAAWARSGMIDRKRVGAGGHSIGGAATAALMNTDRRVRAGMNMDGGMRIPPDGLRGRPFLLLGTRLTTTPGGPYGWDAAWPLLDGWKRWLTVAGSGHFTFTDAPVVLHQLGADEDPEATLSGRRAAEITRAYIGAFFDRHLRGTDSPLLDGPAPAHPEVTFHRP</sequence>
<feature type="signal peptide" evidence="5">
    <location>
        <begin position="1"/>
        <end position="33"/>
    </location>
</feature>
<dbReference type="PANTHER" id="PTHR10272:SF0">
    <property type="entry name" value="PLATELET-ACTIVATING FACTOR ACETYLHYDROLASE"/>
    <property type="match status" value="1"/>
</dbReference>
<name>A0A918ZIQ2_9ACTN</name>